<keyword evidence="2" id="KW-0472">Membrane</keyword>
<feature type="region of interest" description="Disordered" evidence="1">
    <location>
        <begin position="302"/>
        <end position="322"/>
    </location>
</feature>
<reference evidence="3 4" key="1">
    <citation type="journal article" date="2024" name="Nat. Commun.">
        <title>Phylogenomics reveals the evolutionary origins of lichenization in chlorophyte algae.</title>
        <authorList>
            <person name="Puginier C."/>
            <person name="Libourel C."/>
            <person name="Otte J."/>
            <person name="Skaloud P."/>
            <person name="Haon M."/>
            <person name="Grisel S."/>
            <person name="Petersen M."/>
            <person name="Berrin J.G."/>
            <person name="Delaux P.M."/>
            <person name="Dal Grande F."/>
            <person name="Keller J."/>
        </authorList>
    </citation>
    <scope>NUCLEOTIDE SEQUENCE [LARGE SCALE GENOMIC DNA]</scope>
    <source>
        <strain evidence="3 4">SAG 245.80</strain>
    </source>
</reference>
<dbReference type="Proteomes" id="UP001445335">
    <property type="component" value="Unassembled WGS sequence"/>
</dbReference>
<gene>
    <name evidence="3" type="ORF">WJX81_003336</name>
</gene>
<feature type="region of interest" description="Disordered" evidence="1">
    <location>
        <begin position="840"/>
        <end position="896"/>
    </location>
</feature>
<evidence type="ECO:0000313" key="4">
    <source>
        <dbReference type="Proteomes" id="UP001445335"/>
    </source>
</evidence>
<feature type="compositionally biased region" description="Pro residues" evidence="1">
    <location>
        <begin position="845"/>
        <end position="855"/>
    </location>
</feature>
<dbReference type="AlphaFoldDB" id="A0AAW1S569"/>
<feature type="transmembrane region" description="Helical" evidence="2">
    <location>
        <begin position="728"/>
        <end position="748"/>
    </location>
</feature>
<keyword evidence="2" id="KW-1133">Transmembrane helix</keyword>
<evidence type="ECO:0000313" key="3">
    <source>
        <dbReference type="EMBL" id="KAK9840767.1"/>
    </source>
</evidence>
<feature type="region of interest" description="Disordered" evidence="1">
    <location>
        <begin position="932"/>
        <end position="957"/>
    </location>
</feature>
<dbReference type="EMBL" id="JALJOU010000012">
    <property type="protein sequence ID" value="KAK9840767.1"/>
    <property type="molecule type" value="Genomic_DNA"/>
</dbReference>
<accession>A0AAW1S569</accession>
<evidence type="ECO:0000256" key="2">
    <source>
        <dbReference type="SAM" id="Phobius"/>
    </source>
</evidence>
<name>A0AAW1S569_9CHLO</name>
<protein>
    <submittedName>
        <fullName evidence="3">Uncharacterized protein</fullName>
    </submittedName>
</protein>
<keyword evidence="2" id="KW-0812">Transmembrane</keyword>
<feature type="transmembrane region" description="Helical" evidence="2">
    <location>
        <begin position="702"/>
        <end position="722"/>
    </location>
</feature>
<keyword evidence="4" id="KW-1185">Reference proteome</keyword>
<proteinExistence type="predicted"/>
<evidence type="ECO:0000256" key="1">
    <source>
        <dbReference type="SAM" id="MobiDB-lite"/>
    </source>
</evidence>
<dbReference type="PANTHER" id="PTHR34677:SF3">
    <property type="entry name" value="BACTERIAL IG-LIKE DOMAIN-CONTAINING PROTEIN"/>
    <property type="match status" value="1"/>
</dbReference>
<organism evidence="3 4">
    <name type="scientific">Elliptochloris bilobata</name>
    <dbReference type="NCBI Taxonomy" id="381761"/>
    <lineage>
        <taxon>Eukaryota</taxon>
        <taxon>Viridiplantae</taxon>
        <taxon>Chlorophyta</taxon>
        <taxon>core chlorophytes</taxon>
        <taxon>Trebouxiophyceae</taxon>
        <taxon>Trebouxiophyceae incertae sedis</taxon>
        <taxon>Elliptochloris clade</taxon>
        <taxon>Elliptochloris</taxon>
    </lineage>
</organism>
<feature type="transmembrane region" description="Helical" evidence="2">
    <location>
        <begin position="416"/>
        <end position="439"/>
    </location>
</feature>
<comment type="caution">
    <text evidence="3">The sequence shown here is derived from an EMBL/GenBank/DDBJ whole genome shotgun (WGS) entry which is preliminary data.</text>
</comment>
<feature type="transmembrane region" description="Helical" evidence="2">
    <location>
        <begin position="636"/>
        <end position="660"/>
    </location>
</feature>
<feature type="transmembrane region" description="Helical" evidence="2">
    <location>
        <begin position="666"/>
        <end position="690"/>
    </location>
</feature>
<dbReference type="PANTHER" id="PTHR34677">
    <property type="match status" value="1"/>
</dbReference>
<feature type="transmembrane region" description="Helical" evidence="2">
    <location>
        <begin position="486"/>
        <end position="509"/>
    </location>
</feature>
<sequence length="957" mass="96637">MQAERHIVRRGLLEADGLAFLADAPSGATRDELLGSEPQVAIHSTERYAVTNNPRPVFVLDFGGRLAALDPLLLFNISGTNRTDVVYDVAAGRVFVVTHVPNPATPADLRIAPPGGGLEAAGLAANAAVAAALTAGAGASLVTSLLAPLASAGVMGHAMLALVAWAQRCFLLSSLPIGGMPLTFRSFGTALAWSVADVMSPLDALVDPAPRAAYEWERAFSPALIRLDPASGFSDALQLPLNSTDPLAALAISPQAVSASASAWLVRPEALQPRVPPMPHAALLAALGPSVEASLRPFFRELPAEAPQPPPSNRGQSAFGPAHPAAAAPAIAAGSGVYAAAPLRRALTDGVSAPAQNPALDPAVRFGSQYVVTSTGVAAASPEASRLTGEQALAAVRQIQGLLDQRGARWRRLVRAAFWVAAALVAAGACHAAALLALARPGSPVSPLLAAPRAELVLALAAAPALAAAGAGKPCLGLWAGGAGAAAAGAAAGAAPVLALGAWGCLAAARLQGTRARAAAFVLHPDPRRRLRPPRPSGRLERWLLAPLLGPVLPPGMWRDVRAPGGRCVARFGPCFEAARGPLMLLEGASFEADARGRVARGELVPAAGSLCVHSADAALLTWRGRVLLRRSSGQVYAPLAGVARATLTALLVGCLAGGAPGSPGIGGPAAVGALLAGALAHGAYLRAFVPFRWRGDQAAEAAGAAADALTLALALALPVLAPAAQGAAGAAMVAAQAAAGAAALLAAGARAGGALRRAAWPGGLLWLPPSGEQRVANAVRAAMRAALAGGPGVAERLARKYARRWLLKARRAAARRLTRNLGAGEGPYRAVAAALLEARGSYPDPNPSPRPASPLSPASTAGSRGLLPRGASWGSGGPVRRQHSGRHPWLGEGLPSPLRRSSLPLHRRPSPDAVGVADTGALAIAAAAAAAANASRQGGLSPARTRSPKYRTADNQ</sequence>